<dbReference type="AlphaFoldDB" id="A0A8K0IY85"/>
<dbReference type="EMBL" id="CM017887">
    <property type="protein sequence ID" value="KAG1371192.1"/>
    <property type="molecule type" value="Genomic_DNA"/>
</dbReference>
<organism evidence="1 2">
    <name type="scientific">Cocos nucifera</name>
    <name type="common">Coconut palm</name>
    <dbReference type="NCBI Taxonomy" id="13894"/>
    <lineage>
        <taxon>Eukaryota</taxon>
        <taxon>Viridiplantae</taxon>
        <taxon>Streptophyta</taxon>
        <taxon>Embryophyta</taxon>
        <taxon>Tracheophyta</taxon>
        <taxon>Spermatophyta</taxon>
        <taxon>Magnoliopsida</taxon>
        <taxon>Liliopsida</taxon>
        <taxon>Arecaceae</taxon>
        <taxon>Arecoideae</taxon>
        <taxon>Cocoseae</taxon>
        <taxon>Attaleinae</taxon>
        <taxon>Cocos</taxon>
    </lineage>
</organism>
<reference evidence="1" key="2">
    <citation type="submission" date="2019-07" db="EMBL/GenBank/DDBJ databases">
        <authorList>
            <person name="Yang Y."/>
            <person name="Bocs S."/>
            <person name="Baudouin L."/>
        </authorList>
    </citation>
    <scope>NUCLEOTIDE SEQUENCE</scope>
    <source>
        <tissue evidence="1">Spear leaf of Hainan Tall coconut</tissue>
    </source>
</reference>
<evidence type="ECO:0000313" key="1">
    <source>
        <dbReference type="EMBL" id="KAG1371192.1"/>
    </source>
</evidence>
<proteinExistence type="predicted"/>
<comment type="caution">
    <text evidence="1">The sequence shown here is derived from an EMBL/GenBank/DDBJ whole genome shotgun (WGS) entry which is preliminary data.</text>
</comment>
<keyword evidence="2" id="KW-1185">Reference proteome</keyword>
<reference evidence="1" key="1">
    <citation type="journal article" date="2017" name="Gigascience">
        <title>The genome draft of coconut (Cocos nucifera).</title>
        <authorList>
            <person name="Xiao Y."/>
            <person name="Xu P."/>
            <person name="Fan H."/>
            <person name="Baudouin L."/>
            <person name="Xia W."/>
            <person name="Bocs S."/>
            <person name="Xu J."/>
            <person name="Li Q."/>
            <person name="Guo A."/>
            <person name="Zhou L."/>
            <person name="Li J."/>
            <person name="Wu Y."/>
            <person name="Ma Z."/>
            <person name="Armero A."/>
            <person name="Issali A.E."/>
            <person name="Liu N."/>
            <person name="Peng M."/>
            <person name="Yang Y."/>
        </authorList>
    </citation>
    <scope>NUCLEOTIDE SEQUENCE</scope>
    <source>
        <tissue evidence="1">Spear leaf of Hainan Tall coconut</tissue>
    </source>
</reference>
<name>A0A8K0IY85_COCNU</name>
<accession>A0A8K0IY85</accession>
<dbReference type="Proteomes" id="UP000797356">
    <property type="component" value="Chromosome 16"/>
</dbReference>
<gene>
    <name evidence="1" type="ORF">COCNU_16G002860</name>
</gene>
<sequence>MLVDHGWTNVGVELGCSISPPSWVSIMTIDQLEEFSCGNRNFTMRCCLVLPSRNFTMRCCLVLPSLSSSCVRFIST</sequence>
<evidence type="ECO:0000313" key="2">
    <source>
        <dbReference type="Proteomes" id="UP000797356"/>
    </source>
</evidence>
<protein>
    <submittedName>
        <fullName evidence="1">Uncharacterized protein</fullName>
    </submittedName>
</protein>